<dbReference type="PANTHER" id="PTHR47506:SF3">
    <property type="entry name" value="HTH-TYPE TRANSCRIPTIONAL REGULATOR LMRA"/>
    <property type="match status" value="1"/>
</dbReference>
<dbReference type="AlphaFoldDB" id="A0A0D1LM79"/>
<keyword evidence="7" id="KW-1185">Reference proteome</keyword>
<evidence type="ECO:0000256" key="4">
    <source>
        <dbReference type="PROSITE-ProRule" id="PRU00335"/>
    </source>
</evidence>
<dbReference type="PATRIC" id="fig|280871.6.peg.2219"/>
<dbReference type="GO" id="GO:0003677">
    <property type="term" value="F:DNA binding"/>
    <property type="evidence" value="ECO:0007669"/>
    <property type="project" value="UniProtKB-UniRule"/>
</dbReference>
<dbReference type="Pfam" id="PF00440">
    <property type="entry name" value="TetR_N"/>
    <property type="match status" value="1"/>
</dbReference>
<dbReference type="SUPFAM" id="SSF46689">
    <property type="entry name" value="Homeodomain-like"/>
    <property type="match status" value="1"/>
</dbReference>
<dbReference type="InterPro" id="IPR009057">
    <property type="entry name" value="Homeodomain-like_sf"/>
</dbReference>
<dbReference type="PROSITE" id="PS50977">
    <property type="entry name" value="HTH_TETR_2"/>
    <property type="match status" value="1"/>
</dbReference>
<dbReference type="Gene3D" id="1.10.357.10">
    <property type="entry name" value="Tetracycline Repressor, domain 2"/>
    <property type="match status" value="1"/>
</dbReference>
<sequence length="211" mass="21792">MSAAAPAVKTVNKRGATRERMVRSAAAVLRERGAAGLTIDEVLVRSGAPRGSVYHHFPEGRSQLLIEALQFAGDAIAAHIDGSAAYGGIALVRGFVTFWDQILADSDFTAGCPVVAAAVGSGDEAPTLTPIAAEIFDRWRTALGHSFTAEGFSDSDASALAVTCLAALEGAVVLSRSSQSVAPLHDVATQLEFLIKAKAFVKNNGLPTAGS</sequence>
<reference evidence="6 7" key="1">
    <citation type="submission" date="2015-01" db="EMBL/GenBank/DDBJ databases">
        <title>Genome sequence of Mycobacterium llatzerense and Mycobacterium immunogenum recovered from brain abscess.</title>
        <authorList>
            <person name="Greninger A.L."/>
            <person name="Langelier C."/>
            <person name="Cunningham G."/>
            <person name="Chiu C.Y."/>
            <person name="Miller S."/>
        </authorList>
    </citation>
    <scope>NUCLEOTIDE SEQUENCE [LARGE SCALE GENOMIC DNA]</scope>
    <source>
        <strain evidence="6 7">CLUC14</strain>
    </source>
</reference>
<evidence type="ECO:0000259" key="5">
    <source>
        <dbReference type="PROSITE" id="PS50977"/>
    </source>
</evidence>
<feature type="DNA-binding region" description="H-T-H motif" evidence="4">
    <location>
        <begin position="38"/>
        <end position="57"/>
    </location>
</feature>
<gene>
    <name evidence="6" type="ORF">TL10_10710</name>
</gene>
<keyword evidence="2 4" id="KW-0238">DNA-binding</keyword>
<evidence type="ECO:0000256" key="1">
    <source>
        <dbReference type="ARBA" id="ARBA00023015"/>
    </source>
</evidence>
<accession>A0A0D1LM79</accession>
<dbReference type="InterPro" id="IPR054156">
    <property type="entry name" value="YxaF_TetR_C"/>
</dbReference>
<feature type="domain" description="HTH tetR-type" evidence="5">
    <location>
        <begin position="15"/>
        <end position="75"/>
    </location>
</feature>
<dbReference type="InterPro" id="IPR036271">
    <property type="entry name" value="Tet_transcr_reg_TetR-rel_C_sf"/>
</dbReference>
<evidence type="ECO:0000313" key="6">
    <source>
        <dbReference type="EMBL" id="KIU17001.1"/>
    </source>
</evidence>
<organism evidence="6 7">
    <name type="scientific">Mycolicibacterium llatzerense</name>
    <dbReference type="NCBI Taxonomy" id="280871"/>
    <lineage>
        <taxon>Bacteria</taxon>
        <taxon>Bacillati</taxon>
        <taxon>Actinomycetota</taxon>
        <taxon>Actinomycetes</taxon>
        <taxon>Mycobacteriales</taxon>
        <taxon>Mycobacteriaceae</taxon>
        <taxon>Mycolicibacterium</taxon>
    </lineage>
</organism>
<dbReference type="InterPro" id="IPR001647">
    <property type="entry name" value="HTH_TetR"/>
</dbReference>
<keyword evidence="1" id="KW-0805">Transcription regulation</keyword>
<evidence type="ECO:0000313" key="7">
    <source>
        <dbReference type="Proteomes" id="UP000032221"/>
    </source>
</evidence>
<proteinExistence type="predicted"/>
<evidence type="ECO:0000256" key="2">
    <source>
        <dbReference type="ARBA" id="ARBA00023125"/>
    </source>
</evidence>
<dbReference type="EMBL" id="JXST01000012">
    <property type="protein sequence ID" value="KIU17001.1"/>
    <property type="molecule type" value="Genomic_DNA"/>
</dbReference>
<dbReference type="STRING" id="280871.TL10_10710"/>
<keyword evidence="3" id="KW-0804">Transcription</keyword>
<dbReference type="SUPFAM" id="SSF48498">
    <property type="entry name" value="Tetracyclin repressor-like, C-terminal domain"/>
    <property type="match status" value="1"/>
</dbReference>
<dbReference type="Pfam" id="PF21993">
    <property type="entry name" value="TetR_C_13_2"/>
    <property type="match status" value="1"/>
</dbReference>
<comment type="caution">
    <text evidence="6">The sequence shown here is derived from an EMBL/GenBank/DDBJ whole genome shotgun (WGS) entry which is preliminary data.</text>
</comment>
<evidence type="ECO:0000256" key="3">
    <source>
        <dbReference type="ARBA" id="ARBA00023163"/>
    </source>
</evidence>
<protein>
    <submittedName>
        <fullName evidence="6">TetR family transcriptional regulator</fullName>
    </submittedName>
</protein>
<dbReference type="PANTHER" id="PTHR47506">
    <property type="entry name" value="TRANSCRIPTIONAL REGULATORY PROTEIN"/>
    <property type="match status" value="1"/>
</dbReference>
<name>A0A0D1LM79_9MYCO</name>
<dbReference type="OrthoDB" id="4567939at2"/>
<dbReference type="Proteomes" id="UP000032221">
    <property type="component" value="Unassembled WGS sequence"/>
</dbReference>